<dbReference type="AlphaFoldDB" id="A0A6A4TEE5"/>
<evidence type="ECO:0000256" key="4">
    <source>
        <dbReference type="SAM" id="MobiDB-lite"/>
    </source>
</evidence>
<evidence type="ECO:0000313" key="7">
    <source>
        <dbReference type="Proteomes" id="UP000438429"/>
    </source>
</evidence>
<dbReference type="PANTHER" id="PTHR25465">
    <property type="entry name" value="B-BOX DOMAIN CONTAINING"/>
    <property type="match status" value="1"/>
</dbReference>
<feature type="region of interest" description="Disordered" evidence="4">
    <location>
        <begin position="67"/>
        <end position="89"/>
    </location>
</feature>
<keyword evidence="1" id="KW-0479">Metal-binding</keyword>
<keyword evidence="2" id="KW-0863">Zinc-finger</keyword>
<feature type="region of interest" description="Disordered" evidence="4">
    <location>
        <begin position="162"/>
        <end position="237"/>
    </location>
</feature>
<sequence length="504" mass="57726">MSLVEEPSQDRVQEASELCVEDDDEAKVKDLFKTRQVQKRTISPLTLLREDLSMFKDGVFKVFMDKDRKAEHEDPSRAPPGGKPPVGGGVLSLLREDLSQFREEVSSIFSVSSSKSAETTVNPVSLITDDLSNVFRIGFSDEKDDSSKTKVQKAERTDDLFRKLFRRDAPQKSREEAETDSQEVRKTFSEKSQTEEEETVDAEKETDIVKDKSDDREVDVDESEETTSLCEEPQQEETTHKRKLYKVLFILVHSSTERCRDDDFVASDERREEEEEEEEDKPSETLHWETLLSELCLRDATDDAMRDPPGRDPWSVKNFACYLTFDPCTANSELLLTDRNRTVTRVWSNRRCPEHPDRFEHCPQVLCREALLDSVYWEVEWSGGADVGVAYNAVSRDGDAASCLLGHNAGSWSLECSEGSYTPCHDNKRFRSSSPEPFSHRVGVYLNWSAGSLSFYCVSRDAMVHLHTFTCTFTQPLYPGFWLWAYDASVTLCQVQLDWERLLQ</sequence>
<evidence type="ECO:0000259" key="5">
    <source>
        <dbReference type="PROSITE" id="PS50188"/>
    </source>
</evidence>
<dbReference type="Proteomes" id="UP000438429">
    <property type="component" value="Unassembled WGS sequence"/>
</dbReference>
<dbReference type="SMART" id="SM00589">
    <property type="entry name" value="PRY"/>
    <property type="match status" value="1"/>
</dbReference>
<dbReference type="InterPro" id="IPR001870">
    <property type="entry name" value="B30.2/SPRY"/>
</dbReference>
<dbReference type="GO" id="GO:0005737">
    <property type="term" value="C:cytoplasm"/>
    <property type="evidence" value="ECO:0007669"/>
    <property type="project" value="UniProtKB-ARBA"/>
</dbReference>
<dbReference type="CDD" id="cd16040">
    <property type="entry name" value="SPRY_PRY_SNTX"/>
    <property type="match status" value="1"/>
</dbReference>
<dbReference type="InterPro" id="IPR006574">
    <property type="entry name" value="PRY"/>
</dbReference>
<evidence type="ECO:0000256" key="3">
    <source>
        <dbReference type="ARBA" id="ARBA00022833"/>
    </source>
</evidence>
<comment type="caution">
    <text evidence="6">The sequence shown here is derived from an EMBL/GenBank/DDBJ whole genome shotgun (WGS) entry which is preliminary data.</text>
</comment>
<protein>
    <recommendedName>
        <fullName evidence="5">B30.2/SPRY domain-containing protein</fullName>
    </recommendedName>
</protein>
<feature type="region of interest" description="Disordered" evidence="4">
    <location>
        <begin position="264"/>
        <end position="285"/>
    </location>
</feature>
<dbReference type="InterPro" id="IPR003879">
    <property type="entry name" value="Butyrophylin_SPRY"/>
</dbReference>
<feature type="compositionally biased region" description="Acidic residues" evidence="4">
    <location>
        <begin position="216"/>
        <end position="225"/>
    </location>
</feature>
<dbReference type="SUPFAM" id="SSF49899">
    <property type="entry name" value="Concanavalin A-like lectins/glucanases"/>
    <property type="match status" value="1"/>
</dbReference>
<dbReference type="PRINTS" id="PR01407">
    <property type="entry name" value="BUTYPHLNCDUF"/>
</dbReference>
<reference evidence="6 7" key="1">
    <citation type="submission" date="2019-06" db="EMBL/GenBank/DDBJ databases">
        <title>Draft genomes of female and male turbot (Scophthalmus maximus).</title>
        <authorList>
            <person name="Xu H."/>
            <person name="Xu X.-W."/>
            <person name="Shao C."/>
            <person name="Chen S."/>
        </authorList>
    </citation>
    <scope>NUCLEOTIDE SEQUENCE [LARGE SCALE GENOMIC DNA]</scope>
    <source>
        <strain evidence="6">Ysfricsl-2016a</strain>
        <tissue evidence="6">Blood</tissue>
    </source>
</reference>
<dbReference type="Pfam" id="PF13765">
    <property type="entry name" value="PRY"/>
    <property type="match status" value="1"/>
</dbReference>
<proteinExistence type="predicted"/>
<feature type="compositionally biased region" description="Basic and acidic residues" evidence="4">
    <location>
        <begin position="201"/>
        <end position="215"/>
    </location>
</feature>
<feature type="compositionally biased region" description="Acidic residues" evidence="4">
    <location>
        <begin position="271"/>
        <end position="281"/>
    </location>
</feature>
<dbReference type="InterPro" id="IPR051051">
    <property type="entry name" value="E3_ubiq-ligase_TRIM/RNF"/>
</dbReference>
<accession>A0A6A4TEE5</accession>
<feature type="domain" description="B30.2/SPRY" evidence="5">
    <location>
        <begin position="303"/>
        <end position="499"/>
    </location>
</feature>
<dbReference type="Pfam" id="PF00622">
    <property type="entry name" value="SPRY"/>
    <property type="match status" value="1"/>
</dbReference>
<dbReference type="Gene3D" id="2.60.120.920">
    <property type="match status" value="1"/>
</dbReference>
<dbReference type="PANTHER" id="PTHR25465:SF30">
    <property type="entry name" value="FINTRIM FAMILY, MEMBER 82"/>
    <property type="match status" value="1"/>
</dbReference>
<dbReference type="InterPro" id="IPR013320">
    <property type="entry name" value="ConA-like_dom_sf"/>
</dbReference>
<dbReference type="PROSITE" id="PS50188">
    <property type="entry name" value="B302_SPRY"/>
    <property type="match status" value="1"/>
</dbReference>
<dbReference type="SMART" id="SM00449">
    <property type="entry name" value="SPRY"/>
    <property type="match status" value="1"/>
</dbReference>
<dbReference type="GO" id="GO:0008270">
    <property type="term" value="F:zinc ion binding"/>
    <property type="evidence" value="ECO:0007669"/>
    <property type="project" value="UniProtKB-KW"/>
</dbReference>
<evidence type="ECO:0000313" key="6">
    <source>
        <dbReference type="EMBL" id="KAF0041584.1"/>
    </source>
</evidence>
<dbReference type="EMBL" id="VEVO01000005">
    <property type="protein sequence ID" value="KAF0041584.1"/>
    <property type="molecule type" value="Genomic_DNA"/>
</dbReference>
<keyword evidence="3" id="KW-0862">Zinc</keyword>
<dbReference type="InterPro" id="IPR043136">
    <property type="entry name" value="B30.2/SPRY_sf"/>
</dbReference>
<feature type="compositionally biased region" description="Basic and acidic residues" evidence="4">
    <location>
        <begin position="162"/>
        <end position="194"/>
    </location>
</feature>
<evidence type="ECO:0000256" key="2">
    <source>
        <dbReference type="ARBA" id="ARBA00022771"/>
    </source>
</evidence>
<feature type="compositionally biased region" description="Basic and acidic residues" evidence="4">
    <location>
        <begin position="67"/>
        <end position="76"/>
    </location>
</feature>
<gene>
    <name evidence="6" type="ORF">F2P81_005116</name>
</gene>
<dbReference type="InterPro" id="IPR003877">
    <property type="entry name" value="SPRY_dom"/>
</dbReference>
<name>A0A6A4TEE5_SCOMX</name>
<evidence type="ECO:0000256" key="1">
    <source>
        <dbReference type="ARBA" id="ARBA00022723"/>
    </source>
</evidence>
<organism evidence="6 7">
    <name type="scientific">Scophthalmus maximus</name>
    <name type="common">Turbot</name>
    <name type="synonym">Psetta maxima</name>
    <dbReference type="NCBI Taxonomy" id="52904"/>
    <lineage>
        <taxon>Eukaryota</taxon>
        <taxon>Metazoa</taxon>
        <taxon>Chordata</taxon>
        <taxon>Craniata</taxon>
        <taxon>Vertebrata</taxon>
        <taxon>Euteleostomi</taxon>
        <taxon>Actinopterygii</taxon>
        <taxon>Neopterygii</taxon>
        <taxon>Teleostei</taxon>
        <taxon>Neoteleostei</taxon>
        <taxon>Acanthomorphata</taxon>
        <taxon>Carangaria</taxon>
        <taxon>Pleuronectiformes</taxon>
        <taxon>Pleuronectoidei</taxon>
        <taxon>Scophthalmidae</taxon>
        <taxon>Scophthalmus</taxon>
    </lineage>
</organism>